<sequence>MKYFLTFFLCTCCAFSLKAQKDPKVFEKVIKALSIPKSKIDTDLYNERILPYDNNTMVMVFPVKNGTEDDGWIDAYIVLFNIKEQKISCFYKGLSEWVSDAFVINGIAIDTAKFILSEGERAFGIRVFTHNQSRPNPAGEEYFSLFLPKGKTLKKVLNNYILSASRGDFNYCEGYEYIFDSMFIMETEKTNGYFNIKNRVTFTTKVSDSDCKDEISEKRVEIKYLKYNGKEYEGEEIKLD</sequence>
<dbReference type="EMBL" id="CP022022">
    <property type="protein sequence ID" value="ASF41758.1"/>
    <property type="molecule type" value="Genomic_DNA"/>
</dbReference>
<dbReference type="Proteomes" id="UP000197007">
    <property type="component" value="Chromosome"/>
</dbReference>
<proteinExistence type="predicted"/>
<dbReference type="RefSeq" id="WP_034555136.1">
    <property type="nucleotide sequence ID" value="NZ_CP022022.1"/>
</dbReference>
<gene>
    <name evidence="1" type="ORF">CBG49_00920</name>
</gene>
<accession>A0A1Z4BKG4</accession>
<organism evidence="1 2">
    <name type="scientific">Capnocytophaga endodontalis</name>
    <dbReference type="NCBI Taxonomy" id="2708117"/>
    <lineage>
        <taxon>Bacteria</taxon>
        <taxon>Pseudomonadati</taxon>
        <taxon>Bacteroidota</taxon>
        <taxon>Flavobacteriia</taxon>
        <taxon>Flavobacteriales</taxon>
        <taxon>Flavobacteriaceae</taxon>
        <taxon>Capnocytophaga</taxon>
    </lineage>
</organism>
<protein>
    <submittedName>
        <fullName evidence="1">Uncharacterized protein</fullName>
    </submittedName>
</protein>
<reference evidence="2" key="1">
    <citation type="submission" date="2017-06" db="EMBL/GenBank/DDBJ databases">
        <title>Complete genome sequence of Capnocytophaga sp. KCOM 1579 (=ChDC OS43) isolated from a human refractory periapical abscess lesion.</title>
        <authorList>
            <person name="Kook J.-K."/>
            <person name="Park S.-N."/>
            <person name="Lim Y.K."/>
            <person name="Roh H."/>
        </authorList>
    </citation>
    <scope>NUCLEOTIDE SEQUENCE [LARGE SCALE GENOMIC DNA]</scope>
    <source>
        <strain evidence="2">ChDC OS43</strain>
    </source>
</reference>
<evidence type="ECO:0000313" key="1">
    <source>
        <dbReference type="EMBL" id="ASF41758.1"/>
    </source>
</evidence>
<evidence type="ECO:0000313" key="2">
    <source>
        <dbReference type="Proteomes" id="UP000197007"/>
    </source>
</evidence>
<keyword evidence="2" id="KW-1185">Reference proteome</keyword>
<dbReference type="KEGG" id="capn:CBG49_00920"/>
<name>A0A1Z4BKG4_9FLAO</name>
<dbReference type="AlphaFoldDB" id="A0A1Z4BKG4"/>